<keyword evidence="8 14" id="KW-0812">Transmembrane</keyword>
<dbReference type="GO" id="GO:0009055">
    <property type="term" value="F:electron transfer activity"/>
    <property type="evidence" value="ECO:0007669"/>
    <property type="project" value="InterPro"/>
</dbReference>
<keyword evidence="9" id="KW-0479">Metal-binding</keyword>
<evidence type="ECO:0000256" key="3">
    <source>
        <dbReference type="ARBA" id="ARBA00008622"/>
    </source>
</evidence>
<dbReference type="AlphaFoldDB" id="A0A1R0FAV2"/>
<comment type="similarity">
    <text evidence="3">Belongs to the HupC/HyaC/HydC family.</text>
</comment>
<feature type="domain" description="Cytochrome b561 bacterial/Ni-hydrogenase" evidence="15">
    <location>
        <begin position="22"/>
        <end position="197"/>
    </location>
</feature>
<name>A0A1R0FAV2_9HYPH</name>
<dbReference type="PANTHER" id="PTHR30074">
    <property type="entry name" value="FORMATE DEHYDROGENASE, NITRATE-INDUCIBLE, CYTOCHROME B556 FDN SUBUNIT"/>
    <property type="match status" value="1"/>
</dbReference>
<evidence type="ECO:0000313" key="17">
    <source>
        <dbReference type="Proteomes" id="UP000187344"/>
    </source>
</evidence>
<dbReference type="Proteomes" id="UP000187344">
    <property type="component" value="Unassembled WGS sequence"/>
</dbReference>
<keyword evidence="6" id="KW-1003">Cell membrane</keyword>
<comment type="caution">
    <text evidence="16">The sequence shown here is derived from an EMBL/GenBank/DDBJ whole genome shotgun (WGS) entry which is preliminary data.</text>
</comment>
<dbReference type="GO" id="GO:0022904">
    <property type="term" value="P:respiratory electron transport chain"/>
    <property type="evidence" value="ECO:0007669"/>
    <property type="project" value="InterPro"/>
</dbReference>
<dbReference type="PRINTS" id="PR00161">
    <property type="entry name" value="NIHGNASECYTB"/>
</dbReference>
<evidence type="ECO:0000256" key="12">
    <source>
        <dbReference type="ARBA" id="ARBA00023004"/>
    </source>
</evidence>
<feature type="transmembrane region" description="Helical" evidence="14">
    <location>
        <begin position="70"/>
        <end position="89"/>
    </location>
</feature>
<dbReference type="GO" id="GO:0005506">
    <property type="term" value="F:iron ion binding"/>
    <property type="evidence" value="ECO:0007669"/>
    <property type="project" value="InterPro"/>
</dbReference>
<dbReference type="GO" id="GO:0015944">
    <property type="term" value="P:formate oxidation"/>
    <property type="evidence" value="ECO:0007669"/>
    <property type="project" value="TreeGrafter"/>
</dbReference>
<dbReference type="GO" id="GO:0008863">
    <property type="term" value="F:formate dehydrogenase (NAD+) activity"/>
    <property type="evidence" value="ECO:0007669"/>
    <property type="project" value="InterPro"/>
</dbReference>
<dbReference type="NCBIfam" id="TIGR01583">
    <property type="entry name" value="formate-DH-gamm"/>
    <property type="match status" value="1"/>
</dbReference>
<comment type="subcellular location">
    <subcellularLocation>
        <location evidence="2">Cell membrane</location>
        <topology evidence="2">Multi-pass membrane protein</topology>
    </subcellularLocation>
</comment>
<dbReference type="GO" id="GO:0005886">
    <property type="term" value="C:plasma membrane"/>
    <property type="evidence" value="ECO:0007669"/>
    <property type="project" value="UniProtKB-SubCell"/>
</dbReference>
<dbReference type="RefSeq" id="WP_075869288.1">
    <property type="nucleotide sequence ID" value="NZ_CALYQA010000002.1"/>
</dbReference>
<dbReference type="SUPFAM" id="SSF81342">
    <property type="entry name" value="Transmembrane di-heme cytochromes"/>
    <property type="match status" value="1"/>
</dbReference>
<proteinExistence type="inferred from homology"/>
<keyword evidence="10" id="KW-0249">Electron transport</keyword>
<dbReference type="GO" id="GO:0009326">
    <property type="term" value="C:formate dehydrogenase complex"/>
    <property type="evidence" value="ECO:0007669"/>
    <property type="project" value="InterPro"/>
</dbReference>
<evidence type="ECO:0000256" key="2">
    <source>
        <dbReference type="ARBA" id="ARBA00004651"/>
    </source>
</evidence>
<dbReference type="GO" id="GO:0009061">
    <property type="term" value="P:anaerobic respiration"/>
    <property type="evidence" value="ECO:0007669"/>
    <property type="project" value="TreeGrafter"/>
</dbReference>
<evidence type="ECO:0000256" key="5">
    <source>
        <dbReference type="ARBA" id="ARBA00022448"/>
    </source>
</evidence>
<keyword evidence="5" id="KW-0813">Transport</keyword>
<dbReference type="InterPro" id="IPR011577">
    <property type="entry name" value="Cyt_b561_bac/Ni-Hgenase"/>
</dbReference>
<evidence type="ECO:0000256" key="8">
    <source>
        <dbReference type="ARBA" id="ARBA00022692"/>
    </source>
</evidence>
<sequence length="226" mass="26120">MTHKLYEKYDYVHKGDPVIVDRYTKGARINHWIGAISMILLAFTGLMMYWPPLFPLANLVGGGQVVRTIHPYIGVVMVISFAGLFFRFWRLNIWENSDLKWIVDIKDVLEGDEERLPMIGKYNFGQKCIFWSMSIGLIILIVSGFMVWQAYFAPFVPIEWQRYALLTHSLVAACIIAVWIFHVYAGYWVAGSIGAMIKGKISGGFAWAHHRKWYIALLRANRIKDR</sequence>
<evidence type="ECO:0000256" key="11">
    <source>
        <dbReference type="ARBA" id="ARBA00022989"/>
    </source>
</evidence>
<evidence type="ECO:0000256" key="4">
    <source>
        <dbReference type="ARBA" id="ARBA00010747"/>
    </source>
</evidence>
<evidence type="ECO:0000256" key="1">
    <source>
        <dbReference type="ARBA" id="ARBA00001971"/>
    </source>
</evidence>
<dbReference type="PANTHER" id="PTHR30074:SF5">
    <property type="entry name" value="FORMATE DEHYDROGENASE, NITRATE-INDUCIBLE, CYTOCHROME B556(FDN) SUBUNIT"/>
    <property type="match status" value="1"/>
</dbReference>
<reference evidence="16 17" key="1">
    <citation type="submission" date="2016-12" db="EMBL/GenBank/DDBJ databases">
        <title>Comparative genomics of Bartonella apis.</title>
        <authorList>
            <person name="Engel P."/>
        </authorList>
    </citation>
    <scope>NUCLEOTIDE SEQUENCE [LARGE SCALE GENOMIC DNA]</scope>
    <source>
        <strain evidence="16 17">PEB0149</strain>
    </source>
</reference>
<dbReference type="InterPro" id="IPR000516">
    <property type="entry name" value="Ni-dep_Hydgase_cyt-B"/>
</dbReference>
<dbReference type="Pfam" id="PF01292">
    <property type="entry name" value="Ni_hydr_CYTB"/>
    <property type="match status" value="1"/>
</dbReference>
<keyword evidence="11 14" id="KW-1133">Transmembrane helix</keyword>
<evidence type="ECO:0000259" key="15">
    <source>
        <dbReference type="Pfam" id="PF01292"/>
    </source>
</evidence>
<dbReference type="OrthoDB" id="9790598at2"/>
<evidence type="ECO:0000256" key="7">
    <source>
        <dbReference type="ARBA" id="ARBA00022617"/>
    </source>
</evidence>
<keyword evidence="13 14" id="KW-0472">Membrane</keyword>
<dbReference type="InterPro" id="IPR016174">
    <property type="entry name" value="Di-haem_cyt_TM"/>
</dbReference>
<protein>
    <submittedName>
        <fullName evidence="16">Formate dehydrogenase subunit gamma</fullName>
    </submittedName>
</protein>
<feature type="transmembrane region" description="Helical" evidence="14">
    <location>
        <begin position="128"/>
        <end position="151"/>
    </location>
</feature>
<evidence type="ECO:0000256" key="10">
    <source>
        <dbReference type="ARBA" id="ARBA00022982"/>
    </source>
</evidence>
<evidence type="ECO:0000256" key="14">
    <source>
        <dbReference type="SAM" id="Phobius"/>
    </source>
</evidence>
<accession>A0A1R0FAV2</accession>
<dbReference type="Gene3D" id="1.20.950.20">
    <property type="entry name" value="Transmembrane di-heme cytochromes, Chain C"/>
    <property type="match status" value="1"/>
</dbReference>
<gene>
    <name evidence="16" type="ORF">PEB0149_015860</name>
</gene>
<evidence type="ECO:0000256" key="6">
    <source>
        <dbReference type="ARBA" id="ARBA00022475"/>
    </source>
</evidence>
<dbReference type="EMBL" id="LXYT01000001">
    <property type="protein sequence ID" value="OLY44121.1"/>
    <property type="molecule type" value="Genomic_DNA"/>
</dbReference>
<feature type="transmembrane region" description="Helical" evidence="14">
    <location>
        <begin position="32"/>
        <end position="50"/>
    </location>
</feature>
<comment type="similarity">
    <text evidence="4">Belongs to the formate dehydrogenase gamma subunit family.</text>
</comment>
<evidence type="ECO:0000313" key="16">
    <source>
        <dbReference type="EMBL" id="OLY44121.1"/>
    </source>
</evidence>
<organism evidence="16 17">
    <name type="scientific">Bartonella apis</name>
    <dbReference type="NCBI Taxonomy" id="1686310"/>
    <lineage>
        <taxon>Bacteria</taxon>
        <taxon>Pseudomonadati</taxon>
        <taxon>Pseudomonadota</taxon>
        <taxon>Alphaproteobacteria</taxon>
        <taxon>Hyphomicrobiales</taxon>
        <taxon>Bartonellaceae</taxon>
        <taxon>Bartonella</taxon>
    </lineage>
</organism>
<dbReference type="InterPro" id="IPR051817">
    <property type="entry name" value="FDH_cytochrome_b556_subunit"/>
</dbReference>
<dbReference type="InterPro" id="IPR006471">
    <property type="entry name" value="Formate_DH_gsu"/>
</dbReference>
<dbReference type="GO" id="GO:0036397">
    <property type="term" value="F:formate dehydrogenase (quinone) activity"/>
    <property type="evidence" value="ECO:0007669"/>
    <property type="project" value="TreeGrafter"/>
</dbReference>
<comment type="cofactor">
    <cofactor evidence="1">
        <name>heme</name>
        <dbReference type="ChEBI" id="CHEBI:30413"/>
    </cofactor>
</comment>
<keyword evidence="17" id="KW-1185">Reference proteome</keyword>
<keyword evidence="12" id="KW-0408">Iron</keyword>
<evidence type="ECO:0000256" key="9">
    <source>
        <dbReference type="ARBA" id="ARBA00022723"/>
    </source>
</evidence>
<feature type="transmembrane region" description="Helical" evidence="14">
    <location>
        <begin position="163"/>
        <end position="190"/>
    </location>
</feature>
<evidence type="ECO:0000256" key="13">
    <source>
        <dbReference type="ARBA" id="ARBA00023136"/>
    </source>
</evidence>
<keyword evidence="7" id="KW-0349">Heme</keyword>